<evidence type="ECO:0000313" key="4">
    <source>
        <dbReference type="Proteomes" id="UP000269721"/>
    </source>
</evidence>
<keyword evidence="4" id="KW-1185">Reference proteome</keyword>
<dbReference type="Pfam" id="PF13181">
    <property type="entry name" value="TPR_8"/>
    <property type="match status" value="1"/>
</dbReference>
<name>A0A4P9W8T7_9FUNG</name>
<dbReference type="Proteomes" id="UP000269721">
    <property type="component" value="Unassembled WGS sequence"/>
</dbReference>
<feature type="repeat" description="TPR" evidence="1">
    <location>
        <begin position="368"/>
        <end position="401"/>
    </location>
</feature>
<gene>
    <name evidence="3" type="ORF">BDK51DRAFT_27278</name>
</gene>
<dbReference type="GO" id="GO:0034464">
    <property type="term" value="C:BBSome"/>
    <property type="evidence" value="ECO:0007669"/>
    <property type="project" value="InterPro"/>
</dbReference>
<dbReference type="InterPro" id="IPR028796">
    <property type="entry name" value="BBS8"/>
</dbReference>
<dbReference type="EMBL" id="KZ997095">
    <property type="protein sequence ID" value="RKO87883.1"/>
    <property type="molecule type" value="Genomic_DNA"/>
</dbReference>
<dbReference type="SMART" id="SM00028">
    <property type="entry name" value="TPR"/>
    <property type="match status" value="6"/>
</dbReference>
<evidence type="ECO:0000256" key="2">
    <source>
        <dbReference type="SAM" id="MobiDB-lite"/>
    </source>
</evidence>
<dbReference type="SUPFAM" id="SSF48452">
    <property type="entry name" value="TPR-like"/>
    <property type="match status" value="1"/>
</dbReference>
<organism evidence="3 4">
    <name type="scientific">Blyttiomyces helicus</name>
    <dbReference type="NCBI Taxonomy" id="388810"/>
    <lineage>
        <taxon>Eukaryota</taxon>
        <taxon>Fungi</taxon>
        <taxon>Fungi incertae sedis</taxon>
        <taxon>Chytridiomycota</taxon>
        <taxon>Chytridiomycota incertae sedis</taxon>
        <taxon>Chytridiomycetes</taxon>
        <taxon>Chytridiomycetes incertae sedis</taxon>
        <taxon>Blyttiomyces</taxon>
    </lineage>
</organism>
<evidence type="ECO:0000256" key="1">
    <source>
        <dbReference type="PROSITE-ProRule" id="PRU00339"/>
    </source>
</evidence>
<dbReference type="CDD" id="cd21341">
    <property type="entry name" value="TTC8_N"/>
    <property type="match status" value="1"/>
</dbReference>
<dbReference type="PANTHER" id="PTHR44177:SF1">
    <property type="entry name" value="TETRATRICOPEPTIDE REPEAT PROTEIN 8"/>
    <property type="match status" value="1"/>
</dbReference>
<dbReference type="SUPFAM" id="SSF81901">
    <property type="entry name" value="HCP-like"/>
    <property type="match status" value="1"/>
</dbReference>
<dbReference type="GO" id="GO:0097730">
    <property type="term" value="C:non-motile cilium"/>
    <property type="evidence" value="ECO:0007669"/>
    <property type="project" value="TreeGrafter"/>
</dbReference>
<dbReference type="PROSITE" id="PS50005">
    <property type="entry name" value="TPR"/>
    <property type="match status" value="1"/>
</dbReference>
<reference evidence="4" key="1">
    <citation type="journal article" date="2018" name="Nat. Microbiol.">
        <title>Leveraging single-cell genomics to expand the fungal tree of life.</title>
        <authorList>
            <person name="Ahrendt S.R."/>
            <person name="Quandt C.A."/>
            <person name="Ciobanu D."/>
            <person name="Clum A."/>
            <person name="Salamov A."/>
            <person name="Andreopoulos B."/>
            <person name="Cheng J.F."/>
            <person name="Woyke T."/>
            <person name="Pelin A."/>
            <person name="Henrissat B."/>
            <person name="Reynolds N.K."/>
            <person name="Benny G.L."/>
            <person name="Smith M.E."/>
            <person name="James T.Y."/>
            <person name="Grigoriev I.V."/>
        </authorList>
    </citation>
    <scope>NUCLEOTIDE SEQUENCE [LARGE SCALE GENOMIC DNA]</scope>
</reference>
<dbReference type="OrthoDB" id="421121at2759"/>
<sequence>MPPPPELQIALHHLRTRRFTACIDTCSTLLLRNPHDQAAWYLKAQALAMLGAGDDADGDFDAAVVGEDGEGSVAIEPRPDTSIPTSTADRARGHRGVDPTMRPVSGAGRVLPGFTSGGASEGARRQLIFHRPSNSLGRAATASSKRGQSSSGRIIRLGTASLAQVSGTANFIDIDRLDLKKYAGKPMLSRDWWWKLQTGKCLHRLGLLRDAEAQFLSSLDDQQMVTPYRNLSHVYMGLDQPLRALEILERAATTFPSSAAITIDRARVLAVMNDLAGSTKFYKMVLQKDSGNVEAMASLASNAFYSDQPEVALRHYRRLLQLSDGSAPELWNNLGLCTFHAQQLDMSLSCFERALACAEAAGDDRAIAAVWYNIGHIGVNVGDLELAYQSFKLAVAADNGYAAAWNNLGVIEQQLTQNAELAKSHFETSTKVGAHLYEPLYNAGGFALAESCFEGDSEEWVEDLTGSVHSRLAAVLHLESGDVQSSFAAATASAAVHPGHEETQVVLARLREYLAAS</sequence>
<feature type="region of interest" description="Disordered" evidence="2">
    <location>
        <begin position="71"/>
        <end position="110"/>
    </location>
</feature>
<proteinExistence type="predicted"/>
<dbReference type="AlphaFoldDB" id="A0A4P9W8T7"/>
<dbReference type="GO" id="GO:1905515">
    <property type="term" value="P:non-motile cilium assembly"/>
    <property type="evidence" value="ECO:0007669"/>
    <property type="project" value="InterPro"/>
</dbReference>
<dbReference type="InterPro" id="IPR011990">
    <property type="entry name" value="TPR-like_helical_dom_sf"/>
</dbReference>
<dbReference type="Gene3D" id="1.25.40.10">
    <property type="entry name" value="Tetratricopeptide repeat domain"/>
    <property type="match status" value="2"/>
</dbReference>
<dbReference type="Pfam" id="PF13432">
    <property type="entry name" value="TPR_16"/>
    <property type="match status" value="2"/>
</dbReference>
<dbReference type="GO" id="GO:0036064">
    <property type="term" value="C:ciliary basal body"/>
    <property type="evidence" value="ECO:0007669"/>
    <property type="project" value="TreeGrafter"/>
</dbReference>
<dbReference type="InterPro" id="IPR019734">
    <property type="entry name" value="TPR_rpt"/>
</dbReference>
<keyword evidence="1" id="KW-0802">TPR repeat</keyword>
<dbReference type="PANTHER" id="PTHR44177">
    <property type="entry name" value="TETRATRICOPEPTIDE REPEAT PROTEIN 8"/>
    <property type="match status" value="1"/>
</dbReference>
<accession>A0A4P9W8T7</accession>
<protein>
    <submittedName>
        <fullName evidence="3">Uncharacterized protein</fullName>
    </submittedName>
</protein>
<evidence type="ECO:0000313" key="3">
    <source>
        <dbReference type="EMBL" id="RKO87883.1"/>
    </source>
</evidence>